<protein>
    <submittedName>
        <fullName evidence="1">Uncharacterized protein</fullName>
    </submittedName>
</protein>
<keyword evidence="2" id="KW-1185">Reference proteome</keyword>
<dbReference type="Proteomes" id="UP001521785">
    <property type="component" value="Unassembled WGS sequence"/>
</dbReference>
<dbReference type="EMBL" id="JAKJXO020000023">
    <property type="protein sequence ID" value="KAL1591673.1"/>
    <property type="molecule type" value="Genomic_DNA"/>
</dbReference>
<organism evidence="1 2">
    <name type="scientific">Paraconiothyrium brasiliense</name>
    <dbReference type="NCBI Taxonomy" id="300254"/>
    <lineage>
        <taxon>Eukaryota</taxon>
        <taxon>Fungi</taxon>
        <taxon>Dikarya</taxon>
        <taxon>Ascomycota</taxon>
        <taxon>Pezizomycotina</taxon>
        <taxon>Dothideomycetes</taxon>
        <taxon>Pleosporomycetidae</taxon>
        <taxon>Pleosporales</taxon>
        <taxon>Massarineae</taxon>
        <taxon>Didymosphaeriaceae</taxon>
        <taxon>Paraconiothyrium</taxon>
    </lineage>
</organism>
<evidence type="ECO:0000313" key="1">
    <source>
        <dbReference type="EMBL" id="KAL1591673.1"/>
    </source>
</evidence>
<reference evidence="1 2" key="1">
    <citation type="submission" date="2024-02" db="EMBL/GenBank/DDBJ databases">
        <title>De novo assembly and annotation of 12 fungi associated with fruit tree decline syndrome in Ontario, Canada.</title>
        <authorList>
            <person name="Sulman M."/>
            <person name="Ellouze W."/>
            <person name="Ilyukhin E."/>
        </authorList>
    </citation>
    <scope>NUCLEOTIDE SEQUENCE [LARGE SCALE GENOMIC DNA]</scope>
    <source>
        <strain evidence="1 2">M42-189</strain>
    </source>
</reference>
<accession>A0ABR3QI15</accession>
<name>A0ABR3QI15_9PLEO</name>
<gene>
    <name evidence="1" type="ORF">SLS60_011671</name>
</gene>
<proteinExistence type="predicted"/>
<evidence type="ECO:0000313" key="2">
    <source>
        <dbReference type="Proteomes" id="UP001521785"/>
    </source>
</evidence>
<sequence>MASKHNIYLATCTRPRSCLLVICDNPSPFTAAAYYSNGVSTSINPTELATITNPASPWEGTPRQGRFRTGTVTSTINAGAKALPKGEIAGEAKLGIEEFVCFRDGVTKFTATGWDDLELQTANCVQCPQDMCRHFNGTFNAAGTCTVDLSASELCGVLKGKFGNDQCYINLKDTAGGGGSEDDKKDACAKLKGTWDGTKCEVLRYTG</sequence>
<comment type="caution">
    <text evidence="1">The sequence shown here is derived from an EMBL/GenBank/DDBJ whole genome shotgun (WGS) entry which is preliminary data.</text>
</comment>